<keyword evidence="6 7" id="KW-0012">Acyltransferase</keyword>
<evidence type="ECO:0000313" key="10">
    <source>
        <dbReference type="RefSeq" id="XP_019643798.1"/>
    </source>
</evidence>
<evidence type="ECO:0000256" key="5">
    <source>
        <dbReference type="ARBA" id="ARBA00023136"/>
    </source>
</evidence>
<feature type="transmembrane region" description="Helical" evidence="7">
    <location>
        <begin position="65"/>
        <end position="83"/>
    </location>
</feature>
<comment type="catalytic activity">
    <reaction evidence="7">
        <text>L-cysteinyl-[protein] + hexadecanoyl-CoA = S-hexadecanoyl-L-cysteinyl-[protein] + CoA</text>
        <dbReference type="Rhea" id="RHEA:36683"/>
        <dbReference type="Rhea" id="RHEA-COMP:10131"/>
        <dbReference type="Rhea" id="RHEA-COMP:11032"/>
        <dbReference type="ChEBI" id="CHEBI:29950"/>
        <dbReference type="ChEBI" id="CHEBI:57287"/>
        <dbReference type="ChEBI" id="CHEBI:57379"/>
        <dbReference type="ChEBI" id="CHEBI:74151"/>
        <dbReference type="EC" id="2.3.1.225"/>
    </reaction>
</comment>
<dbReference type="InterPro" id="IPR039859">
    <property type="entry name" value="PFA4/ZDH16/20/ERF2-like"/>
</dbReference>
<dbReference type="KEGG" id="bbel:109484882"/>
<evidence type="ECO:0000256" key="3">
    <source>
        <dbReference type="ARBA" id="ARBA00022692"/>
    </source>
</evidence>
<dbReference type="GO" id="GO:0019706">
    <property type="term" value="F:protein-cysteine S-palmitoyltransferase activity"/>
    <property type="evidence" value="ECO:0007669"/>
    <property type="project" value="UniProtKB-EC"/>
</dbReference>
<dbReference type="EC" id="2.3.1.225" evidence="7"/>
<evidence type="ECO:0000256" key="1">
    <source>
        <dbReference type="ARBA" id="ARBA00004141"/>
    </source>
</evidence>
<evidence type="ECO:0000256" key="6">
    <source>
        <dbReference type="ARBA" id="ARBA00023315"/>
    </source>
</evidence>
<keyword evidence="3 7" id="KW-0812">Transmembrane</keyword>
<keyword evidence="4 7" id="KW-1133">Transmembrane helix</keyword>
<proteinExistence type="inferred from homology"/>
<organism evidence="9 10">
    <name type="scientific">Branchiostoma belcheri</name>
    <name type="common">Amphioxus</name>
    <dbReference type="NCBI Taxonomy" id="7741"/>
    <lineage>
        <taxon>Eukaryota</taxon>
        <taxon>Metazoa</taxon>
        <taxon>Chordata</taxon>
        <taxon>Cephalochordata</taxon>
        <taxon>Leptocardii</taxon>
        <taxon>Amphioxiformes</taxon>
        <taxon>Branchiostomatidae</taxon>
        <taxon>Branchiostoma</taxon>
    </lineage>
</organism>
<feature type="transmembrane region" description="Helical" evidence="7">
    <location>
        <begin position="152"/>
        <end position="171"/>
    </location>
</feature>
<dbReference type="GeneID" id="109484882"/>
<feature type="domain" description="Palmitoyltransferase DHHC" evidence="8">
    <location>
        <begin position="102"/>
        <end position="243"/>
    </location>
</feature>
<feature type="transmembrane region" description="Helical" evidence="7">
    <location>
        <begin position="202"/>
        <end position="226"/>
    </location>
</feature>
<dbReference type="InterPro" id="IPR001594">
    <property type="entry name" value="Palmitoyltrfase_DHHC"/>
</dbReference>
<keyword evidence="2 7" id="KW-0808">Transferase</keyword>
<dbReference type="Pfam" id="PF01529">
    <property type="entry name" value="DHHC"/>
    <property type="match status" value="1"/>
</dbReference>
<dbReference type="PANTHER" id="PTHR12246">
    <property type="entry name" value="PALMITOYLTRANSFERASE ZDHHC16"/>
    <property type="match status" value="1"/>
</dbReference>
<sequence length="394" mass="45761">MHRITMDMDISDMHWKIKGTSKFTRKGASILGIIYFFLFAATIMWTTVVYALPALFPESADDGRVHYGLLVFLWGNMLANYCLCCTTKSFYADHEPRHVPEHWNYCLPCGRHLPPRAHHCLYCDRCVLKRDHHCFFTGCCVGYFNQRRFVLFNLYTCLSALHVLGLLLQYLEILNGPTMERLLSYIFPVMVYEWYVGSMPTFTALVILEMYVCVVACIGCGGLFGWQMMIIRDGQTSYEAVKDIKYFNQRRFVLFNLYTCLSALHVLGLLLQYLEILNGPTMERLLSYIFPVMVYEWYVGSMPTFTALVILEMYVCVVACIGCGGLFGWQMMIIRDGQTSYEAVKDIKRYNFGRTQNLREVFGPYWLLNFVFPMWTKLPGNGIDWTHTKIVKGY</sequence>
<keyword evidence="5 7" id="KW-0472">Membrane</keyword>
<dbReference type="PROSITE" id="PS50216">
    <property type="entry name" value="DHHC"/>
    <property type="match status" value="1"/>
</dbReference>
<dbReference type="OrthoDB" id="302728at2759"/>
<dbReference type="GO" id="GO:0016020">
    <property type="term" value="C:membrane"/>
    <property type="evidence" value="ECO:0007669"/>
    <property type="project" value="UniProtKB-SubCell"/>
</dbReference>
<evidence type="ECO:0000256" key="2">
    <source>
        <dbReference type="ARBA" id="ARBA00022679"/>
    </source>
</evidence>
<accession>A0A6P5A339</accession>
<comment type="domain">
    <text evidence="7">The DHHC domain is required for palmitoyltransferase activity.</text>
</comment>
<feature type="transmembrane region" description="Helical" evidence="7">
    <location>
        <begin position="28"/>
        <end position="53"/>
    </location>
</feature>
<dbReference type="RefSeq" id="XP_019643798.1">
    <property type="nucleotide sequence ID" value="XM_019788239.1"/>
</dbReference>
<dbReference type="AlphaFoldDB" id="A0A6P5A339"/>
<protein>
    <recommendedName>
        <fullName evidence="7">Palmitoyltransferase</fullName>
        <ecNumber evidence="7">2.3.1.225</ecNumber>
    </recommendedName>
</protein>
<evidence type="ECO:0000256" key="7">
    <source>
        <dbReference type="RuleBase" id="RU079119"/>
    </source>
</evidence>
<evidence type="ECO:0000313" key="9">
    <source>
        <dbReference type="Proteomes" id="UP000515135"/>
    </source>
</evidence>
<keyword evidence="9" id="KW-1185">Reference proteome</keyword>
<evidence type="ECO:0000259" key="8">
    <source>
        <dbReference type="Pfam" id="PF01529"/>
    </source>
</evidence>
<feature type="transmembrane region" description="Helical" evidence="7">
    <location>
        <begin position="305"/>
        <end position="329"/>
    </location>
</feature>
<comment type="subcellular location">
    <subcellularLocation>
        <location evidence="1">Membrane</location>
        <topology evidence="1">Multi-pass membrane protein</topology>
    </subcellularLocation>
</comment>
<name>A0A6P5A339_BRABE</name>
<reference evidence="10" key="1">
    <citation type="submission" date="2025-08" db="UniProtKB">
        <authorList>
            <consortium name="RefSeq"/>
        </authorList>
    </citation>
    <scope>IDENTIFICATION</scope>
    <source>
        <tissue evidence="10">Gonad</tissue>
    </source>
</reference>
<dbReference type="Proteomes" id="UP000515135">
    <property type="component" value="Unplaced"/>
</dbReference>
<comment type="similarity">
    <text evidence="7">Belongs to the DHHC palmitoyltransferase family.</text>
</comment>
<evidence type="ECO:0000256" key="4">
    <source>
        <dbReference type="ARBA" id="ARBA00022989"/>
    </source>
</evidence>
<gene>
    <name evidence="10" type="primary">LOC109484882</name>
</gene>
<feature type="transmembrane region" description="Helical" evidence="7">
    <location>
        <begin position="252"/>
        <end position="274"/>
    </location>
</feature>